<dbReference type="PROSITE" id="PS50007">
    <property type="entry name" value="PIPLC_X_DOMAIN"/>
    <property type="match status" value="1"/>
</dbReference>
<evidence type="ECO:0000313" key="2">
    <source>
        <dbReference type="EMBL" id="QTV04991.1"/>
    </source>
</evidence>
<dbReference type="Gene3D" id="3.20.20.190">
    <property type="entry name" value="Phosphatidylinositol (PI) phosphodiesterase"/>
    <property type="match status" value="1"/>
</dbReference>
<dbReference type="PANTHER" id="PTHR46211:SF1">
    <property type="entry name" value="GLYCEROPHOSPHODIESTER PHOSPHODIESTERASE, CYTOPLASMIC"/>
    <property type="match status" value="1"/>
</dbReference>
<dbReference type="SUPFAM" id="SSF51695">
    <property type="entry name" value="PLC-like phosphodiesterases"/>
    <property type="match status" value="1"/>
</dbReference>
<sequence>MIKQIIAGVVILITSYTTVKGQTTQIIAHRGFWKTENNAQNSIKALQEAAKENFYGSELDIHITKDDVLIVNHDHDVNGVVIETSNYSDVKNFTLKNGEILPTLKEYLIEGKKYPHLKLILEVKSHQDLNRENKAVKEIIQLVNELKLAEQVEYISFSKNICDQVKMQNPKALVSYLNGDLSPKEVKEKSWDGIDYNYKIFQKNPSWIKEANDLGLITNTWTVNKEDVMKEMIDQKIQYISTDEPLTLKQKLSNK</sequence>
<accession>A0ABX7XAQ2</accession>
<dbReference type="EMBL" id="CP072842">
    <property type="protein sequence ID" value="QTV04991.1"/>
    <property type="molecule type" value="Genomic_DNA"/>
</dbReference>
<dbReference type="PANTHER" id="PTHR46211">
    <property type="entry name" value="GLYCEROPHOSPHORYL DIESTER PHOSPHODIESTERASE"/>
    <property type="match status" value="1"/>
</dbReference>
<dbReference type="InterPro" id="IPR017946">
    <property type="entry name" value="PLC-like_Pdiesterase_TIM-brl"/>
</dbReference>
<reference evidence="3" key="2">
    <citation type="submission" date="2021-04" db="EMBL/GenBank/DDBJ databases">
        <title>Taxonomy of Flavobacteriaceae bacterium ZY171143.</title>
        <authorList>
            <person name="Li F."/>
        </authorList>
    </citation>
    <scope>NUCLEOTIDE SEQUENCE [LARGE SCALE GENOMIC DNA]</scope>
    <source>
        <strain evidence="3">ZY171143</strain>
    </source>
</reference>
<keyword evidence="3" id="KW-1185">Reference proteome</keyword>
<evidence type="ECO:0000259" key="1">
    <source>
        <dbReference type="PROSITE" id="PS51704"/>
    </source>
</evidence>
<reference evidence="2 3" key="1">
    <citation type="journal article" date="2021" name="Int. J. Syst. Evol. Microbiol.">
        <title>Faecalibacter bovis sp. nov., isolated from cow faeces.</title>
        <authorList>
            <person name="Li F."/>
            <person name="Zhao W."/>
            <person name="Hong Q."/>
            <person name="Shao Q."/>
            <person name="Song J."/>
            <person name="Yang S."/>
        </authorList>
    </citation>
    <scope>NUCLEOTIDE SEQUENCE [LARGE SCALE GENOMIC DNA]</scope>
    <source>
        <strain evidence="2 3">ZY171143</strain>
    </source>
</reference>
<organism evidence="2 3">
    <name type="scientific">Faecalibacter bovis</name>
    <dbReference type="NCBI Taxonomy" id="2898187"/>
    <lineage>
        <taxon>Bacteria</taxon>
        <taxon>Pseudomonadati</taxon>
        <taxon>Bacteroidota</taxon>
        <taxon>Flavobacteriia</taxon>
        <taxon>Flavobacteriales</taxon>
        <taxon>Weeksellaceae</taxon>
        <taxon>Faecalibacter</taxon>
    </lineage>
</organism>
<dbReference type="PROSITE" id="PS51704">
    <property type="entry name" value="GP_PDE"/>
    <property type="match status" value="1"/>
</dbReference>
<proteinExistence type="predicted"/>
<protein>
    <submittedName>
        <fullName evidence="2">Glycerophosphodiester phosphodiesterase</fullName>
    </submittedName>
</protein>
<dbReference type="RefSeq" id="WP_230475614.1">
    <property type="nucleotide sequence ID" value="NZ_CP072842.1"/>
</dbReference>
<dbReference type="Proteomes" id="UP000672011">
    <property type="component" value="Chromosome"/>
</dbReference>
<evidence type="ECO:0000313" key="3">
    <source>
        <dbReference type="Proteomes" id="UP000672011"/>
    </source>
</evidence>
<gene>
    <name evidence="2" type="ORF">J9309_09340</name>
</gene>
<dbReference type="InterPro" id="IPR030395">
    <property type="entry name" value="GP_PDE_dom"/>
</dbReference>
<feature type="domain" description="GP-PDE" evidence="1">
    <location>
        <begin position="24"/>
        <end position="252"/>
    </location>
</feature>
<dbReference type="Pfam" id="PF03009">
    <property type="entry name" value="GDPD"/>
    <property type="match status" value="1"/>
</dbReference>
<name>A0ABX7XAQ2_9FLAO</name>